<dbReference type="GO" id="GO:0022857">
    <property type="term" value="F:transmembrane transporter activity"/>
    <property type="evidence" value="ECO:0007669"/>
    <property type="project" value="InterPro"/>
</dbReference>
<reference evidence="6 7" key="1">
    <citation type="submission" date="2024-02" db="EMBL/GenBank/DDBJ databases">
        <title>de novo genome assembly of Solanum bulbocastanum strain 11H21.</title>
        <authorList>
            <person name="Hosaka A.J."/>
        </authorList>
    </citation>
    <scope>NUCLEOTIDE SEQUENCE [LARGE SCALE GENOMIC DNA]</scope>
    <source>
        <tissue evidence="6">Young leaves</tissue>
    </source>
</reference>
<gene>
    <name evidence="6" type="ORF">RDI58_014943</name>
</gene>
<feature type="signal peptide" evidence="5">
    <location>
        <begin position="1"/>
        <end position="20"/>
    </location>
</feature>
<evidence type="ECO:0000313" key="7">
    <source>
        <dbReference type="Proteomes" id="UP001371456"/>
    </source>
</evidence>
<dbReference type="EMBL" id="JBANQN010000006">
    <property type="protein sequence ID" value="KAK6786418.1"/>
    <property type="molecule type" value="Genomic_DNA"/>
</dbReference>
<dbReference type="InterPro" id="IPR030184">
    <property type="entry name" value="WAT1-related"/>
</dbReference>
<evidence type="ECO:0008006" key="8">
    <source>
        <dbReference type="Google" id="ProtNLM"/>
    </source>
</evidence>
<evidence type="ECO:0000256" key="1">
    <source>
        <dbReference type="ARBA" id="ARBA00022692"/>
    </source>
</evidence>
<evidence type="ECO:0000256" key="2">
    <source>
        <dbReference type="ARBA" id="ARBA00022989"/>
    </source>
</evidence>
<feature type="transmembrane region" description="Helical" evidence="4">
    <location>
        <begin position="77"/>
        <end position="94"/>
    </location>
</feature>
<feature type="transmembrane region" description="Helical" evidence="4">
    <location>
        <begin position="100"/>
        <end position="120"/>
    </location>
</feature>
<accession>A0AAN8YEH2</accession>
<dbReference type="AlphaFoldDB" id="A0AAN8YEH2"/>
<evidence type="ECO:0000256" key="5">
    <source>
        <dbReference type="SAM" id="SignalP"/>
    </source>
</evidence>
<protein>
    <recommendedName>
        <fullName evidence="8">WAT1-related protein</fullName>
    </recommendedName>
</protein>
<sequence length="164" mass="18368">MVNTITALTFILTVILRLKAANIRNPKGIAKVLGTLVSLAGVMSMTLYKGPVVKCLGHPLIYIHRGNGVVHENWSKGLILIVASCITWSIWYIMQKGPVFVTVSNPLSTILVAVLAYFILREKLYMGRLKQQPRSFIFLSSPDRLDKSHIIHLTSIKMFTHPNQ</sequence>
<keyword evidence="2 4" id="KW-1133">Transmembrane helix</keyword>
<name>A0AAN8YEH2_SOLBU</name>
<dbReference type="Proteomes" id="UP001371456">
    <property type="component" value="Unassembled WGS sequence"/>
</dbReference>
<evidence type="ECO:0000256" key="4">
    <source>
        <dbReference type="SAM" id="Phobius"/>
    </source>
</evidence>
<evidence type="ECO:0000313" key="6">
    <source>
        <dbReference type="EMBL" id="KAK6786418.1"/>
    </source>
</evidence>
<evidence type="ECO:0000256" key="3">
    <source>
        <dbReference type="ARBA" id="ARBA00023136"/>
    </source>
</evidence>
<keyword evidence="1 4" id="KW-0812">Transmembrane</keyword>
<keyword evidence="5" id="KW-0732">Signal</keyword>
<comment type="caution">
    <text evidence="6">The sequence shown here is derived from an EMBL/GenBank/DDBJ whole genome shotgun (WGS) entry which is preliminary data.</text>
</comment>
<dbReference type="GO" id="GO:0016020">
    <property type="term" value="C:membrane"/>
    <property type="evidence" value="ECO:0007669"/>
    <property type="project" value="InterPro"/>
</dbReference>
<proteinExistence type="predicted"/>
<organism evidence="6 7">
    <name type="scientific">Solanum bulbocastanum</name>
    <name type="common">Wild potato</name>
    <dbReference type="NCBI Taxonomy" id="147425"/>
    <lineage>
        <taxon>Eukaryota</taxon>
        <taxon>Viridiplantae</taxon>
        <taxon>Streptophyta</taxon>
        <taxon>Embryophyta</taxon>
        <taxon>Tracheophyta</taxon>
        <taxon>Spermatophyta</taxon>
        <taxon>Magnoliopsida</taxon>
        <taxon>eudicotyledons</taxon>
        <taxon>Gunneridae</taxon>
        <taxon>Pentapetalae</taxon>
        <taxon>asterids</taxon>
        <taxon>lamiids</taxon>
        <taxon>Solanales</taxon>
        <taxon>Solanaceae</taxon>
        <taxon>Solanoideae</taxon>
        <taxon>Solaneae</taxon>
        <taxon>Solanum</taxon>
    </lineage>
</organism>
<dbReference type="PANTHER" id="PTHR31218">
    <property type="entry name" value="WAT1-RELATED PROTEIN"/>
    <property type="match status" value="1"/>
</dbReference>
<keyword evidence="7" id="KW-1185">Reference proteome</keyword>
<keyword evidence="3 4" id="KW-0472">Membrane</keyword>
<feature type="chain" id="PRO_5043003193" description="WAT1-related protein" evidence="5">
    <location>
        <begin position="21"/>
        <end position="164"/>
    </location>
</feature>